<gene>
    <name evidence="2" type="ORF">U6N30_16575</name>
</gene>
<protein>
    <recommendedName>
        <fullName evidence="4">Ankyrin repeat domain-containing protein</fullName>
    </recommendedName>
</protein>
<organism evidence="2 3">
    <name type="scientific">Blastococcus brunescens</name>
    <dbReference type="NCBI Taxonomy" id="1564165"/>
    <lineage>
        <taxon>Bacteria</taxon>
        <taxon>Bacillati</taxon>
        <taxon>Actinomycetota</taxon>
        <taxon>Actinomycetes</taxon>
        <taxon>Geodermatophilales</taxon>
        <taxon>Geodermatophilaceae</taxon>
        <taxon>Blastococcus</taxon>
    </lineage>
</organism>
<feature type="region of interest" description="Disordered" evidence="1">
    <location>
        <begin position="22"/>
        <end position="85"/>
    </location>
</feature>
<evidence type="ECO:0000256" key="1">
    <source>
        <dbReference type="SAM" id="MobiDB-lite"/>
    </source>
</evidence>
<evidence type="ECO:0000313" key="3">
    <source>
        <dbReference type="Proteomes" id="UP001324287"/>
    </source>
</evidence>
<dbReference type="EMBL" id="CP141261">
    <property type="protein sequence ID" value="WRL61745.1"/>
    <property type="molecule type" value="Genomic_DNA"/>
</dbReference>
<evidence type="ECO:0000313" key="2">
    <source>
        <dbReference type="EMBL" id="WRL61745.1"/>
    </source>
</evidence>
<feature type="compositionally biased region" description="Basic residues" evidence="1">
    <location>
        <begin position="74"/>
        <end position="85"/>
    </location>
</feature>
<accession>A0ABZ1ATA3</accession>
<keyword evidence="3" id="KW-1185">Reference proteome</keyword>
<name>A0ABZ1ATA3_9ACTN</name>
<evidence type="ECO:0008006" key="4">
    <source>
        <dbReference type="Google" id="ProtNLM"/>
    </source>
</evidence>
<sequence>MNLTNDKGDTLLILAAYHGHPGTVGALLDRGPTTRGPTTAGRPRSRRPSSGSRPRPSRDWSPPVPTPTPVGRAPGRRRRSSTCPR</sequence>
<proteinExistence type="predicted"/>
<dbReference type="Proteomes" id="UP001324287">
    <property type="component" value="Chromosome"/>
</dbReference>
<reference evidence="2 3" key="1">
    <citation type="submission" date="2023-12" db="EMBL/GenBank/DDBJ databases">
        <title>Blastococcus brunescens sp. nov., an actonobacterium isolated from sandstone collected in sahara desert.</title>
        <authorList>
            <person name="Gtari M."/>
            <person name="Ghodhbane F."/>
        </authorList>
    </citation>
    <scope>NUCLEOTIDE SEQUENCE [LARGE SCALE GENOMIC DNA]</scope>
    <source>
        <strain evidence="2 3">BMG 8361</strain>
    </source>
</reference>
<dbReference type="RefSeq" id="WP_324273106.1">
    <property type="nucleotide sequence ID" value="NZ_CP141261.1"/>
</dbReference>
<feature type="compositionally biased region" description="Low complexity" evidence="1">
    <location>
        <begin position="30"/>
        <end position="54"/>
    </location>
</feature>